<dbReference type="Proteomes" id="UP000609064">
    <property type="component" value="Unassembled WGS sequence"/>
</dbReference>
<protein>
    <submittedName>
        <fullName evidence="1">Uncharacterized protein</fullName>
    </submittedName>
</protein>
<gene>
    <name evidence="1" type="ORF">GCM10011514_06140</name>
</gene>
<evidence type="ECO:0000313" key="1">
    <source>
        <dbReference type="EMBL" id="GGD44897.1"/>
    </source>
</evidence>
<evidence type="ECO:0000313" key="2">
    <source>
        <dbReference type="Proteomes" id="UP000609064"/>
    </source>
</evidence>
<comment type="caution">
    <text evidence="1">The sequence shown here is derived from an EMBL/GenBank/DDBJ whole genome shotgun (WGS) entry which is preliminary data.</text>
</comment>
<dbReference type="RefSeq" id="WP_188764543.1">
    <property type="nucleotide sequence ID" value="NZ_BMKK01000001.1"/>
</dbReference>
<organism evidence="1 2">
    <name type="scientific">Emticicia aquatilis</name>
    <dbReference type="NCBI Taxonomy" id="1537369"/>
    <lineage>
        <taxon>Bacteria</taxon>
        <taxon>Pseudomonadati</taxon>
        <taxon>Bacteroidota</taxon>
        <taxon>Cytophagia</taxon>
        <taxon>Cytophagales</taxon>
        <taxon>Leadbetterellaceae</taxon>
        <taxon>Emticicia</taxon>
    </lineage>
</organism>
<dbReference type="AlphaFoldDB" id="A0A916YHE9"/>
<keyword evidence="2" id="KW-1185">Reference proteome</keyword>
<reference evidence="1" key="1">
    <citation type="journal article" date="2014" name="Int. J. Syst. Evol. Microbiol.">
        <title>Complete genome sequence of Corynebacterium casei LMG S-19264T (=DSM 44701T), isolated from a smear-ripened cheese.</title>
        <authorList>
            <consortium name="US DOE Joint Genome Institute (JGI-PGF)"/>
            <person name="Walter F."/>
            <person name="Albersmeier A."/>
            <person name="Kalinowski J."/>
            <person name="Ruckert C."/>
        </authorList>
    </citation>
    <scope>NUCLEOTIDE SEQUENCE</scope>
    <source>
        <strain evidence="1">CGMCC 1.15958</strain>
    </source>
</reference>
<reference evidence="1" key="2">
    <citation type="submission" date="2020-09" db="EMBL/GenBank/DDBJ databases">
        <authorList>
            <person name="Sun Q."/>
            <person name="Zhou Y."/>
        </authorList>
    </citation>
    <scope>NUCLEOTIDE SEQUENCE</scope>
    <source>
        <strain evidence="1">CGMCC 1.15958</strain>
    </source>
</reference>
<dbReference type="EMBL" id="BMKK01000001">
    <property type="protein sequence ID" value="GGD44897.1"/>
    <property type="molecule type" value="Genomic_DNA"/>
</dbReference>
<accession>A0A916YHE9</accession>
<dbReference type="Gene3D" id="3.40.1360.10">
    <property type="match status" value="1"/>
</dbReference>
<proteinExistence type="predicted"/>
<sequence>MEYEITLDDILKQDGGQQYLESVYPDIYKCFQNPNHKISIRDDDSTASAGVFKHKEKGWWMLKDFGGGGDNKAKTALQVCMDVNGLSYGAAFKVLAEFYGISIKYTQASATYNHRPARSDEQPKQVTITKYKEFTKAEILTILSPKAWEGIEFGGMNNKDDDKIRFDLAMQLFKYYHIKSVETYEQVSEDGKKVNIFSSNPEFPIFAFDEGDFQKIYKPKDEKQYRFLYAGKKPENFIHGLAQHKQFISGNVKQNEEAYNAAVESGQKVVKDKLEEKFREIILCSGGSDALNVAALGYKVIWLNSETAKIDKEQFKSINSICTNFYNLPDIDMTGKESAKSLAFCYLDIRTIWLPATLAQQTDIRGNACKDVRDFLKNNDKKAFKKLVETALPFKFWDEQPAYDKEGNRKIKFGRPQMTYELNHVCTYNFLQMNGFYRYPTDKTKEGYVFIKIDGNKVTKVDSNIIKNFIHNFLKERQLPEDLRNMMYRSPQLSETSLSNLEDFEPNFKHFGRDFQYIFFDNKIWKVTGDAIEVVKTPDVYVWDFKIIKIETTDKNNRLVVHKPKILEDMFKISGNMKEGWDIEMQETNSDFVKFLTNTCRIHWRTELEERMNFWQLTEKQRNEYKVTHDLSEEQVKKLMSFQSKEKQDKYNEQYQFRLDGSLLTAEEIKEQKLAFINRIFSIGYMLHRYKDLAKPWALFLMDYRISEEGASNGRAGKGILAKAFYKMLWHTWKDGRKQDMFDYEHIWEPIEKWVTDLIHIEDWGEFQPFPRLYGPLTSSLIANPKGKTMITYKYEEYGKFLIDTNFSDRYMDGSSKGRKLHGVFSDYYHEDLEYYGEVRTPLTELKRRIFDDWDGEQWNLFYNFMAQCLKFYLSVAQSDVKIDPPFSNIQKRNSLALMGENFRQWADNYFAGKLNDLVGRTDAYEDCRNAINAKQFTPQGFWKKIQAWAEFNEYKFNPEHVSGWKKESEHAKYGTIKKMIPNPNQEGKYTQKEFIWIEGKEIDESDIPV</sequence>
<name>A0A916YHE9_9BACT</name>